<accession>A0A4V2WM55</accession>
<name>A0A4V2WM55_9BACT</name>
<reference evidence="3 4" key="1">
    <citation type="submission" date="2019-03" db="EMBL/GenBank/DDBJ databases">
        <authorList>
            <person name="Kim M.K.M."/>
        </authorList>
    </citation>
    <scope>NUCLEOTIDE SEQUENCE [LARGE SCALE GENOMIC DNA]</scope>
    <source>
        <strain evidence="3 4">17J68-15</strain>
    </source>
</reference>
<dbReference type="CDD" id="cd07814">
    <property type="entry name" value="SRPBCC_CalC_Aha1-like"/>
    <property type="match status" value="1"/>
</dbReference>
<feature type="domain" description="Activator of Hsp90 ATPase homologue 1/2-like C-terminal" evidence="2">
    <location>
        <begin position="15"/>
        <end position="142"/>
    </location>
</feature>
<dbReference type="RefSeq" id="WP_131854021.1">
    <property type="nucleotide sequence ID" value="NZ_SKFH01000046.1"/>
</dbReference>
<dbReference type="AlphaFoldDB" id="A0A4V2WM55"/>
<evidence type="ECO:0000256" key="1">
    <source>
        <dbReference type="ARBA" id="ARBA00006817"/>
    </source>
</evidence>
<dbReference type="Proteomes" id="UP000295164">
    <property type="component" value="Unassembled WGS sequence"/>
</dbReference>
<dbReference type="OrthoDB" id="2355173at2"/>
<dbReference type="InterPro" id="IPR023393">
    <property type="entry name" value="START-like_dom_sf"/>
</dbReference>
<dbReference type="SUPFAM" id="SSF55961">
    <property type="entry name" value="Bet v1-like"/>
    <property type="match status" value="1"/>
</dbReference>
<dbReference type="EMBL" id="SKFH01000046">
    <property type="protein sequence ID" value="TCZ65872.1"/>
    <property type="molecule type" value="Genomic_DNA"/>
</dbReference>
<organism evidence="3 4">
    <name type="scientific">Flaviaesturariibacter aridisoli</name>
    <dbReference type="NCBI Taxonomy" id="2545761"/>
    <lineage>
        <taxon>Bacteria</taxon>
        <taxon>Pseudomonadati</taxon>
        <taxon>Bacteroidota</taxon>
        <taxon>Chitinophagia</taxon>
        <taxon>Chitinophagales</taxon>
        <taxon>Chitinophagaceae</taxon>
        <taxon>Flaviaestuariibacter</taxon>
    </lineage>
</organism>
<evidence type="ECO:0000259" key="2">
    <source>
        <dbReference type="Pfam" id="PF08327"/>
    </source>
</evidence>
<keyword evidence="4" id="KW-1185">Reference proteome</keyword>
<evidence type="ECO:0000313" key="4">
    <source>
        <dbReference type="Proteomes" id="UP000295164"/>
    </source>
</evidence>
<sequence>MRDNEPIQITQVLEAAPAKVWAALTQPDEMKQWYFDIPGFHAEPGFEFSFNGGPEEGPVFVHRCRITEGLPPHLLAHTWRYEGYPGDTLVTFRLDPEEGDRTRLVLTHEGIETIAPHHPAFARENFVQGWTHIITKALPEYLAK</sequence>
<dbReference type="Pfam" id="PF08327">
    <property type="entry name" value="AHSA1"/>
    <property type="match status" value="1"/>
</dbReference>
<evidence type="ECO:0000313" key="3">
    <source>
        <dbReference type="EMBL" id="TCZ65872.1"/>
    </source>
</evidence>
<dbReference type="Gene3D" id="3.30.530.20">
    <property type="match status" value="1"/>
</dbReference>
<comment type="caution">
    <text evidence="3">The sequence shown here is derived from an EMBL/GenBank/DDBJ whole genome shotgun (WGS) entry which is preliminary data.</text>
</comment>
<proteinExistence type="inferred from homology"/>
<protein>
    <submittedName>
        <fullName evidence="3">SRPBCC domain-containing protein</fullName>
    </submittedName>
</protein>
<dbReference type="InterPro" id="IPR013538">
    <property type="entry name" value="ASHA1/2-like_C"/>
</dbReference>
<comment type="similarity">
    <text evidence="1">Belongs to the AHA1 family.</text>
</comment>
<gene>
    <name evidence="3" type="ORF">E0486_17060</name>
</gene>